<dbReference type="Pfam" id="PF12697">
    <property type="entry name" value="Abhydrolase_6"/>
    <property type="match status" value="1"/>
</dbReference>
<evidence type="ECO:0000259" key="2">
    <source>
        <dbReference type="Pfam" id="PF12697"/>
    </source>
</evidence>
<dbReference type="EMBL" id="JAENII010000013">
    <property type="protein sequence ID" value="MBK1828445.1"/>
    <property type="molecule type" value="Genomic_DNA"/>
</dbReference>
<dbReference type="RefSeq" id="WP_200281855.1">
    <property type="nucleotide sequence ID" value="NZ_JAENII010000013.1"/>
</dbReference>
<reference evidence="3" key="1">
    <citation type="submission" date="2021-01" db="EMBL/GenBank/DDBJ databases">
        <title>Modified the classification status of verrucomicrobia.</title>
        <authorList>
            <person name="Feng X."/>
        </authorList>
    </citation>
    <scope>NUCLEOTIDE SEQUENCE</scope>
    <source>
        <strain evidence="3">KCTC 22201</strain>
    </source>
</reference>
<gene>
    <name evidence="3" type="ORF">JIN81_15535</name>
</gene>
<sequence>MHRLSIRIIMVLAVALFTSCTAPIKVEEVQPASGYRATAHSLPLLVDQIRVAYRGIERGDTAAIPVYNERLSRFLEALNKNQDSISDSQLLFTSPGGVRRLTIKGPASFTPPEARLIPIDILEFEGDYAEHQSKVSGVGAPLVASKSTDRIGFESYRLNQPLRNLTALMRFKGNTATLELMDPYQAHKISVAGKQHQLAADYGAAVMYGLSKSRIDKLGLARLLDPQKFSDTSVLTFLQPYDPERIPVLMIHGLDSTPATWAPAFFDIIQDEEIRDHYQFWVFSYPSGYPYPYSASLLREQLEEVQQEVPDHKDMVIVGHSMGSLVTRLMITDVGESMWLKLFGKPPEETKIGGSSRQLLEDSLIFNHVPNIDRAIMVAGPHRGSEGADNPIVRLLNRLVKLPGFMADVRNAAASVATADASAFALKRAPSSVDTLSPNNPFVKEINKYPIHPSIPYHSVMGDRGKGDTPDSSDGIVAYWSSHLKGAQSEKIVPSGHSAHHHPVGIEEIERILKLHLREAD</sequence>
<organism evidence="3 4">
    <name type="scientific">Haloferula rosea</name>
    <dbReference type="NCBI Taxonomy" id="490093"/>
    <lineage>
        <taxon>Bacteria</taxon>
        <taxon>Pseudomonadati</taxon>
        <taxon>Verrucomicrobiota</taxon>
        <taxon>Verrucomicrobiia</taxon>
        <taxon>Verrucomicrobiales</taxon>
        <taxon>Verrucomicrobiaceae</taxon>
        <taxon>Haloferula</taxon>
    </lineage>
</organism>
<evidence type="ECO:0000313" key="3">
    <source>
        <dbReference type="EMBL" id="MBK1828445.1"/>
    </source>
</evidence>
<dbReference type="PROSITE" id="PS51257">
    <property type="entry name" value="PROKAR_LIPOPROTEIN"/>
    <property type="match status" value="1"/>
</dbReference>
<evidence type="ECO:0000256" key="1">
    <source>
        <dbReference type="SAM" id="SignalP"/>
    </source>
</evidence>
<dbReference type="InterPro" id="IPR029058">
    <property type="entry name" value="AB_hydrolase_fold"/>
</dbReference>
<dbReference type="AlphaFoldDB" id="A0A934RD93"/>
<dbReference type="InterPro" id="IPR000073">
    <property type="entry name" value="AB_hydrolase_1"/>
</dbReference>
<dbReference type="Gene3D" id="3.40.50.1820">
    <property type="entry name" value="alpha/beta hydrolase"/>
    <property type="match status" value="1"/>
</dbReference>
<proteinExistence type="predicted"/>
<name>A0A934RD93_9BACT</name>
<keyword evidence="4" id="KW-1185">Reference proteome</keyword>
<keyword evidence="1" id="KW-0732">Signal</keyword>
<feature type="domain" description="AB hydrolase-1" evidence="2">
    <location>
        <begin position="248"/>
        <end position="505"/>
    </location>
</feature>
<protein>
    <submittedName>
        <fullName evidence="3">Alpha/beta hydrolase</fullName>
    </submittedName>
</protein>
<keyword evidence="3" id="KW-0378">Hydrolase</keyword>
<evidence type="ECO:0000313" key="4">
    <source>
        <dbReference type="Proteomes" id="UP000658278"/>
    </source>
</evidence>
<accession>A0A934RD93</accession>
<dbReference type="SUPFAM" id="SSF53474">
    <property type="entry name" value="alpha/beta-Hydrolases"/>
    <property type="match status" value="1"/>
</dbReference>
<dbReference type="GO" id="GO:0016787">
    <property type="term" value="F:hydrolase activity"/>
    <property type="evidence" value="ECO:0007669"/>
    <property type="project" value="UniProtKB-KW"/>
</dbReference>
<feature type="chain" id="PRO_5037020703" evidence="1">
    <location>
        <begin position="23"/>
        <end position="521"/>
    </location>
</feature>
<comment type="caution">
    <text evidence="3">The sequence shown here is derived from an EMBL/GenBank/DDBJ whole genome shotgun (WGS) entry which is preliminary data.</text>
</comment>
<dbReference type="Proteomes" id="UP000658278">
    <property type="component" value="Unassembled WGS sequence"/>
</dbReference>
<feature type="signal peptide" evidence="1">
    <location>
        <begin position="1"/>
        <end position="22"/>
    </location>
</feature>